<sequence>MNTITLNIYRFNKETVSPSILQPFTLSYSNEETLLDLLMRVLYEFDSTLAFDKNCRIGLCGSCRLKVNGKVMLACSENVAKLVSEFGNELEITPYNCTKVVRDLIVEPQFENCSEIEVK</sequence>
<evidence type="ECO:0000256" key="3">
    <source>
        <dbReference type="ARBA" id="ARBA00009433"/>
    </source>
</evidence>
<comment type="caution">
    <text evidence="9">The sequence shown here is derived from an EMBL/GenBank/DDBJ whole genome shotgun (WGS) entry which is preliminary data.</text>
</comment>
<dbReference type="Proteomes" id="UP001377972">
    <property type="component" value="Unassembled WGS sequence"/>
</dbReference>
<dbReference type="InterPro" id="IPR025192">
    <property type="entry name" value="Succ_DH/fum_Rdtase_N"/>
</dbReference>
<evidence type="ECO:0000259" key="8">
    <source>
        <dbReference type="PROSITE" id="PS51085"/>
    </source>
</evidence>
<dbReference type="PROSITE" id="PS51085">
    <property type="entry name" value="2FE2S_FER_2"/>
    <property type="match status" value="1"/>
</dbReference>
<dbReference type="InterPro" id="IPR036010">
    <property type="entry name" value="2Fe-2S_ferredoxin-like_sf"/>
</dbReference>
<organism evidence="9 10">
    <name type="scientific">Pseudoalteromonas lipolytica</name>
    <dbReference type="NCBI Taxonomy" id="570156"/>
    <lineage>
        <taxon>Bacteria</taxon>
        <taxon>Pseudomonadati</taxon>
        <taxon>Pseudomonadota</taxon>
        <taxon>Gammaproteobacteria</taxon>
        <taxon>Alteromonadales</taxon>
        <taxon>Pseudoalteromonadaceae</taxon>
        <taxon>Pseudoalteromonas</taxon>
    </lineage>
</organism>
<dbReference type="PANTHER" id="PTHR11921">
    <property type="entry name" value="SUCCINATE DEHYDROGENASE IRON-SULFUR PROTEIN"/>
    <property type="match status" value="1"/>
</dbReference>
<dbReference type="EC" id="1.3.5.1" evidence="4"/>
<evidence type="ECO:0000256" key="4">
    <source>
        <dbReference type="ARBA" id="ARBA00012792"/>
    </source>
</evidence>
<keyword evidence="6" id="KW-0830">Ubiquinone</keyword>
<dbReference type="RefSeq" id="WP_138619169.1">
    <property type="nucleotide sequence ID" value="NZ_JAQPZS010000007.1"/>
</dbReference>
<dbReference type="InterPro" id="IPR001041">
    <property type="entry name" value="2Fe-2S_ferredoxin-type"/>
</dbReference>
<comment type="similarity">
    <text evidence="3">Belongs to the succinate dehydrogenase/fumarate reductase iron-sulfur protein family.</text>
</comment>
<reference evidence="9 10" key="1">
    <citation type="submission" date="2023-01" db="EMBL/GenBank/DDBJ databases">
        <title>Trichodesmium-associated heterotrophic epibiont bacteria.</title>
        <authorList>
            <person name="Cleveland C.S."/>
            <person name="Webb E.A."/>
        </authorList>
    </citation>
    <scope>NUCLEOTIDE SEQUENCE [LARGE SCALE GENOMIC DNA]</scope>
    <source>
        <strain evidence="9 10">USCH2</strain>
    </source>
</reference>
<evidence type="ECO:0000256" key="7">
    <source>
        <dbReference type="ARBA" id="ARBA00034078"/>
    </source>
</evidence>
<comment type="cofactor">
    <cofactor evidence="7">
        <name>[2Fe-2S] cluster</name>
        <dbReference type="ChEBI" id="CHEBI:190135"/>
    </cofactor>
</comment>
<dbReference type="Pfam" id="PF13085">
    <property type="entry name" value="Fer2_3"/>
    <property type="match status" value="1"/>
</dbReference>
<accession>A0ABU8ST71</accession>
<feature type="domain" description="2Fe-2S ferredoxin-type" evidence="8">
    <location>
        <begin position="2"/>
        <end position="96"/>
    </location>
</feature>
<dbReference type="PANTHER" id="PTHR11921:SF29">
    <property type="entry name" value="SUCCINATE DEHYDROGENASE [UBIQUINONE] IRON-SULFUR SUBUNIT, MITOCHONDRIAL"/>
    <property type="match status" value="1"/>
</dbReference>
<name>A0ABU8ST71_9GAMM</name>
<comment type="pathway">
    <text evidence="2">Carbohydrate metabolism; tricarboxylic acid cycle; fumarate from succinate (bacterial route): step 1/1.</text>
</comment>
<dbReference type="Gene3D" id="3.10.20.30">
    <property type="match status" value="1"/>
</dbReference>
<dbReference type="SUPFAM" id="SSF54292">
    <property type="entry name" value="2Fe-2S ferredoxin-like"/>
    <property type="match status" value="1"/>
</dbReference>
<dbReference type="InterPro" id="IPR006058">
    <property type="entry name" value="2Fe2S_fd_BS"/>
</dbReference>
<proteinExistence type="inferred from homology"/>
<comment type="cofactor">
    <cofactor evidence="1">
        <name>[3Fe-4S] cluster</name>
        <dbReference type="ChEBI" id="CHEBI:21137"/>
    </cofactor>
</comment>
<evidence type="ECO:0000256" key="2">
    <source>
        <dbReference type="ARBA" id="ARBA00004894"/>
    </source>
</evidence>
<protein>
    <recommendedName>
        <fullName evidence="5">Succinate dehydrogenase iron-sulfur subunit</fullName>
        <ecNumber evidence="4">1.3.5.1</ecNumber>
    </recommendedName>
</protein>
<dbReference type="InterPro" id="IPR012675">
    <property type="entry name" value="Beta-grasp_dom_sf"/>
</dbReference>
<dbReference type="PROSITE" id="PS00197">
    <property type="entry name" value="2FE2S_FER_1"/>
    <property type="match status" value="1"/>
</dbReference>
<dbReference type="EMBL" id="JAQPZS010000007">
    <property type="protein sequence ID" value="MEJ6496229.1"/>
    <property type="molecule type" value="Genomic_DNA"/>
</dbReference>
<evidence type="ECO:0000256" key="5">
    <source>
        <dbReference type="ARBA" id="ARBA00022131"/>
    </source>
</evidence>
<gene>
    <name evidence="9" type="ORF">PQI24_09290</name>
</gene>
<dbReference type="InterPro" id="IPR050573">
    <property type="entry name" value="SDH/FRD_Iron-Sulfur"/>
</dbReference>
<evidence type="ECO:0000256" key="6">
    <source>
        <dbReference type="ARBA" id="ARBA00023075"/>
    </source>
</evidence>
<evidence type="ECO:0000256" key="1">
    <source>
        <dbReference type="ARBA" id="ARBA00001927"/>
    </source>
</evidence>
<keyword evidence="10" id="KW-1185">Reference proteome</keyword>
<evidence type="ECO:0000313" key="9">
    <source>
        <dbReference type="EMBL" id="MEJ6496229.1"/>
    </source>
</evidence>
<evidence type="ECO:0000313" key="10">
    <source>
        <dbReference type="Proteomes" id="UP001377972"/>
    </source>
</evidence>